<protein>
    <submittedName>
        <fullName evidence="3">Uncharacterized protein</fullName>
    </submittedName>
</protein>
<gene>
    <name evidence="3" type="ORF">VaNZ11_016256</name>
</gene>
<proteinExistence type="predicted"/>
<evidence type="ECO:0000313" key="3">
    <source>
        <dbReference type="EMBL" id="GLI71155.1"/>
    </source>
</evidence>
<feature type="region of interest" description="Disordered" evidence="1">
    <location>
        <begin position="1"/>
        <end position="36"/>
    </location>
</feature>
<evidence type="ECO:0000256" key="2">
    <source>
        <dbReference type="SAM" id="Phobius"/>
    </source>
</evidence>
<accession>A0ABQ5SML0</accession>
<keyword evidence="4" id="KW-1185">Reference proteome</keyword>
<organism evidence="3 4">
    <name type="scientific">Volvox africanus</name>
    <dbReference type="NCBI Taxonomy" id="51714"/>
    <lineage>
        <taxon>Eukaryota</taxon>
        <taxon>Viridiplantae</taxon>
        <taxon>Chlorophyta</taxon>
        <taxon>core chlorophytes</taxon>
        <taxon>Chlorophyceae</taxon>
        <taxon>CS clade</taxon>
        <taxon>Chlamydomonadales</taxon>
        <taxon>Volvocaceae</taxon>
        <taxon>Volvox</taxon>
    </lineage>
</organism>
<dbReference type="EMBL" id="BSDZ01000103">
    <property type="protein sequence ID" value="GLI71155.1"/>
    <property type="molecule type" value="Genomic_DNA"/>
</dbReference>
<name>A0ABQ5SML0_9CHLO</name>
<keyword evidence="2" id="KW-1133">Transmembrane helix</keyword>
<keyword evidence="2" id="KW-0812">Transmembrane</keyword>
<evidence type="ECO:0000313" key="4">
    <source>
        <dbReference type="Proteomes" id="UP001165090"/>
    </source>
</evidence>
<reference evidence="3 4" key="1">
    <citation type="journal article" date="2023" name="IScience">
        <title>Expanded male sex-determining region conserved during the evolution of homothallism in the green alga Volvox.</title>
        <authorList>
            <person name="Yamamoto K."/>
            <person name="Matsuzaki R."/>
            <person name="Mahakham W."/>
            <person name="Heman W."/>
            <person name="Sekimoto H."/>
            <person name="Kawachi M."/>
            <person name="Minakuchi Y."/>
            <person name="Toyoda A."/>
            <person name="Nozaki H."/>
        </authorList>
    </citation>
    <scope>NUCLEOTIDE SEQUENCE [LARGE SCALE GENOMIC DNA]</scope>
    <source>
        <strain evidence="3 4">NIES-4468</strain>
    </source>
</reference>
<dbReference type="Proteomes" id="UP001165090">
    <property type="component" value="Unassembled WGS sequence"/>
</dbReference>
<feature type="transmembrane region" description="Helical" evidence="2">
    <location>
        <begin position="77"/>
        <end position="96"/>
    </location>
</feature>
<keyword evidence="2" id="KW-0472">Membrane</keyword>
<feature type="compositionally biased region" description="Polar residues" evidence="1">
    <location>
        <begin position="1"/>
        <end position="11"/>
    </location>
</feature>
<sequence>MATTKRTSSIRSRGKSVHDPSLMPASAAGENTKLRGSAKTAEQCKWYSVKGLLHTLKVKCFNIWCFVGGPVWNRTEMSFVFLFILGTIALGMSGASKQLSKLVALML</sequence>
<comment type="caution">
    <text evidence="3">The sequence shown here is derived from an EMBL/GenBank/DDBJ whole genome shotgun (WGS) entry which is preliminary data.</text>
</comment>
<evidence type="ECO:0000256" key="1">
    <source>
        <dbReference type="SAM" id="MobiDB-lite"/>
    </source>
</evidence>